<dbReference type="AlphaFoldDB" id="A0A820C9H6"/>
<feature type="transmembrane region" description="Helical" evidence="1">
    <location>
        <begin position="242"/>
        <end position="265"/>
    </location>
</feature>
<proteinExistence type="predicted"/>
<evidence type="ECO:0008006" key="4">
    <source>
        <dbReference type="Google" id="ProtNLM"/>
    </source>
</evidence>
<evidence type="ECO:0000256" key="1">
    <source>
        <dbReference type="SAM" id="Phobius"/>
    </source>
</evidence>
<dbReference type="Gene3D" id="1.20.1070.10">
    <property type="entry name" value="Rhodopsin 7-helix transmembrane proteins"/>
    <property type="match status" value="1"/>
</dbReference>
<dbReference type="EMBL" id="CAJOBO010000433">
    <property type="protein sequence ID" value="CAF4220085.1"/>
    <property type="molecule type" value="Genomic_DNA"/>
</dbReference>
<reference evidence="2" key="1">
    <citation type="submission" date="2021-02" db="EMBL/GenBank/DDBJ databases">
        <authorList>
            <person name="Nowell W R."/>
        </authorList>
    </citation>
    <scope>NUCLEOTIDE SEQUENCE</scope>
</reference>
<keyword evidence="1" id="KW-0812">Transmembrane</keyword>
<name>A0A820C9H6_9BILA</name>
<accession>A0A820C9H6</accession>
<gene>
    <name evidence="2" type="ORF">HFQ381_LOCUS8577</name>
</gene>
<keyword evidence="1" id="KW-0472">Membrane</keyword>
<comment type="caution">
    <text evidence="2">The sequence shown here is derived from an EMBL/GenBank/DDBJ whole genome shotgun (WGS) entry which is preliminary data.</text>
</comment>
<sequence>MMEWRLGLTALKIGNRYRCSQTDMFADEIRKSVVASHFARSGISGNNSSKDIFRILMTYSKSIEPIFPQFVSLVVFQSLSTSEEGFELKYEHTIMNAYVPHRSLISITIRVLNLTTLHVLLHYLSQLEYLDVYITDVIYSMKTNDEDLPTKLDYPKKLRVLHLSEAEKDISNNLPIALRSLWSGMETLCISLFEKRKYQLHLSTHFNVPQVINNSTGTVQNGIPCYCSLNIELCNFYMTSYVWIHLVIMSFLPFGIIMMCTLLTIKKLIIKQTTINDQSLRSAQHKRRTSVILLLMYLAYVICTQGSDYGTCLYGHGVARLKHINVYKKRDKYILIVHICPWISTNNI</sequence>
<feature type="transmembrane region" description="Helical" evidence="1">
    <location>
        <begin position="286"/>
        <end position="302"/>
    </location>
</feature>
<evidence type="ECO:0000313" key="2">
    <source>
        <dbReference type="EMBL" id="CAF4220085.1"/>
    </source>
</evidence>
<protein>
    <recommendedName>
        <fullName evidence="4">G-protein coupled receptors family 1 profile domain-containing protein</fullName>
    </recommendedName>
</protein>
<dbReference type="Proteomes" id="UP000663851">
    <property type="component" value="Unassembled WGS sequence"/>
</dbReference>
<dbReference type="SUPFAM" id="SSF81321">
    <property type="entry name" value="Family A G protein-coupled receptor-like"/>
    <property type="match status" value="1"/>
</dbReference>
<organism evidence="2 3">
    <name type="scientific">Rotaria socialis</name>
    <dbReference type="NCBI Taxonomy" id="392032"/>
    <lineage>
        <taxon>Eukaryota</taxon>
        <taxon>Metazoa</taxon>
        <taxon>Spiralia</taxon>
        <taxon>Gnathifera</taxon>
        <taxon>Rotifera</taxon>
        <taxon>Eurotatoria</taxon>
        <taxon>Bdelloidea</taxon>
        <taxon>Philodinida</taxon>
        <taxon>Philodinidae</taxon>
        <taxon>Rotaria</taxon>
    </lineage>
</organism>
<keyword evidence="1" id="KW-1133">Transmembrane helix</keyword>
<evidence type="ECO:0000313" key="3">
    <source>
        <dbReference type="Proteomes" id="UP000663851"/>
    </source>
</evidence>